<dbReference type="RefSeq" id="WP_073305675.1">
    <property type="nucleotide sequence ID" value="NZ_FRAW01000031.1"/>
</dbReference>
<proteinExistence type="predicted"/>
<dbReference type="EMBL" id="FRAW01000031">
    <property type="protein sequence ID" value="SHL04557.1"/>
    <property type="molecule type" value="Genomic_DNA"/>
</dbReference>
<protein>
    <submittedName>
        <fullName evidence="1">Uncharacterized protein</fullName>
    </submittedName>
</protein>
<dbReference type="Proteomes" id="UP000184275">
    <property type="component" value="Unassembled WGS sequence"/>
</dbReference>
<evidence type="ECO:0000313" key="1">
    <source>
        <dbReference type="EMBL" id="SHL04557.1"/>
    </source>
</evidence>
<sequence>MWTFALLSFVGCQNQELPEKDFKIETAVFRMDIKRPEWFLPMINTLVHISSGNLKIEPLVAIFDTTIGKSLPKMDGPCRWTDLFGVYADYPVDGNAVFVKNVRWAI</sequence>
<organism evidence="1 2">
    <name type="scientific">Fibrobacter intestinalis</name>
    <dbReference type="NCBI Taxonomy" id="28122"/>
    <lineage>
        <taxon>Bacteria</taxon>
        <taxon>Pseudomonadati</taxon>
        <taxon>Fibrobacterota</taxon>
        <taxon>Fibrobacteria</taxon>
        <taxon>Fibrobacterales</taxon>
        <taxon>Fibrobacteraceae</taxon>
        <taxon>Fibrobacter</taxon>
    </lineage>
</organism>
<gene>
    <name evidence="1" type="ORF">SAMN05720469_1312</name>
</gene>
<keyword evidence="2" id="KW-1185">Reference proteome</keyword>
<name>A0A1M6XF17_9BACT</name>
<accession>A0A1M6XF17</accession>
<dbReference type="AlphaFoldDB" id="A0A1M6XF17"/>
<reference evidence="2" key="1">
    <citation type="submission" date="2016-11" db="EMBL/GenBank/DDBJ databases">
        <authorList>
            <person name="Varghese N."/>
            <person name="Submissions S."/>
        </authorList>
    </citation>
    <scope>NUCLEOTIDE SEQUENCE [LARGE SCALE GENOMIC DNA]</scope>
    <source>
        <strain evidence="2">UWOS</strain>
    </source>
</reference>
<evidence type="ECO:0000313" key="2">
    <source>
        <dbReference type="Proteomes" id="UP000184275"/>
    </source>
</evidence>